<evidence type="ECO:0000313" key="1">
    <source>
        <dbReference type="EMBL" id="CAH1799359.1"/>
    </source>
</evidence>
<comment type="caution">
    <text evidence="1">The sequence shown here is derived from an EMBL/GenBank/DDBJ whole genome shotgun (WGS) entry which is preliminary data.</text>
</comment>
<protein>
    <submittedName>
        <fullName evidence="1">Uncharacterized protein</fullName>
    </submittedName>
</protein>
<evidence type="ECO:0000313" key="2">
    <source>
        <dbReference type="Proteomes" id="UP000749559"/>
    </source>
</evidence>
<reference evidence="1" key="1">
    <citation type="submission" date="2022-03" db="EMBL/GenBank/DDBJ databases">
        <authorList>
            <person name="Martin C."/>
        </authorList>
    </citation>
    <scope>NUCLEOTIDE SEQUENCE</scope>
</reference>
<sequence>MASHGQILDIITIQYRPLNPVMYQNPPGHELAVSGPPGMIQKLLAELKIVDSKCNCMSITADNQFESDSLNCQRKVFQMPSSSGMNGWCPENFHNPLNDQEFMFKHVAGAILAKQGWKLIGLCEDRNFITRSVNTDTSPDNLCRGYTECSYIEKWQKIE</sequence>
<name>A0A8J1TDK3_OWEFU</name>
<organism evidence="1 2">
    <name type="scientific">Owenia fusiformis</name>
    <name type="common">Polychaete worm</name>
    <dbReference type="NCBI Taxonomy" id="6347"/>
    <lineage>
        <taxon>Eukaryota</taxon>
        <taxon>Metazoa</taxon>
        <taxon>Spiralia</taxon>
        <taxon>Lophotrochozoa</taxon>
        <taxon>Annelida</taxon>
        <taxon>Polychaeta</taxon>
        <taxon>Sedentaria</taxon>
        <taxon>Canalipalpata</taxon>
        <taxon>Sabellida</taxon>
        <taxon>Oweniida</taxon>
        <taxon>Oweniidae</taxon>
        <taxon>Owenia</taxon>
    </lineage>
</organism>
<dbReference type="EMBL" id="CAIIXF020000011">
    <property type="protein sequence ID" value="CAH1799359.1"/>
    <property type="molecule type" value="Genomic_DNA"/>
</dbReference>
<gene>
    <name evidence="1" type="ORF">OFUS_LOCUS23376</name>
</gene>
<proteinExistence type="predicted"/>
<accession>A0A8J1TDK3</accession>
<dbReference type="Proteomes" id="UP000749559">
    <property type="component" value="Unassembled WGS sequence"/>
</dbReference>
<keyword evidence="2" id="KW-1185">Reference proteome</keyword>
<dbReference type="AlphaFoldDB" id="A0A8J1TDK3"/>